<feature type="domain" description="HTH lysR-type" evidence="5">
    <location>
        <begin position="6"/>
        <end position="64"/>
    </location>
</feature>
<evidence type="ECO:0000313" key="7">
    <source>
        <dbReference type="Proteomes" id="UP000285768"/>
    </source>
</evidence>
<dbReference type="RefSeq" id="WP_128386169.1">
    <property type="nucleotide sequence ID" value="NZ_CP035037.1"/>
</dbReference>
<reference evidence="6 7" key="1">
    <citation type="submission" date="2019-01" db="EMBL/GenBank/DDBJ databases">
        <title>Leucobacter muris sp. nov. isolated from the nose of a laboratory mouse.</title>
        <authorList>
            <person name="Benga L."/>
            <person name="Sproeer C."/>
            <person name="Schumann P."/>
            <person name="Verbarg S."/>
            <person name="Bunk B."/>
            <person name="Engelhardt E."/>
            <person name="Benten P.M."/>
            <person name="Sager M."/>
        </authorList>
    </citation>
    <scope>NUCLEOTIDE SEQUENCE [LARGE SCALE GENOMIC DNA]</scope>
    <source>
        <strain evidence="6 7">DSM 101948</strain>
    </source>
</reference>
<dbReference type="Pfam" id="PF03466">
    <property type="entry name" value="LysR_substrate"/>
    <property type="match status" value="1"/>
</dbReference>
<evidence type="ECO:0000259" key="5">
    <source>
        <dbReference type="PROSITE" id="PS50931"/>
    </source>
</evidence>
<dbReference type="InterPro" id="IPR005119">
    <property type="entry name" value="LysR_subst-bd"/>
</dbReference>
<dbReference type="PROSITE" id="PS50931">
    <property type="entry name" value="HTH_LYSR"/>
    <property type="match status" value="1"/>
</dbReference>
<comment type="similarity">
    <text evidence="1">Belongs to the LysR transcriptional regulatory family.</text>
</comment>
<organism evidence="6 7">
    <name type="scientific">Leucobacter muris</name>
    <dbReference type="NCBI Taxonomy" id="1935379"/>
    <lineage>
        <taxon>Bacteria</taxon>
        <taxon>Bacillati</taxon>
        <taxon>Actinomycetota</taxon>
        <taxon>Actinomycetes</taxon>
        <taxon>Micrococcales</taxon>
        <taxon>Microbacteriaceae</taxon>
        <taxon>Leucobacter</taxon>
    </lineage>
</organism>
<dbReference type="PANTHER" id="PTHR30419">
    <property type="entry name" value="HTH-TYPE TRANSCRIPTIONAL REGULATOR YBHD"/>
    <property type="match status" value="1"/>
</dbReference>
<evidence type="ECO:0000256" key="2">
    <source>
        <dbReference type="ARBA" id="ARBA00023015"/>
    </source>
</evidence>
<keyword evidence="4" id="KW-0804">Transcription</keyword>
<dbReference type="Gene3D" id="1.10.10.10">
    <property type="entry name" value="Winged helix-like DNA-binding domain superfamily/Winged helix DNA-binding domain"/>
    <property type="match status" value="1"/>
</dbReference>
<dbReference type="InterPro" id="IPR036390">
    <property type="entry name" value="WH_DNA-bd_sf"/>
</dbReference>
<dbReference type="InterPro" id="IPR000847">
    <property type="entry name" value="LysR_HTH_N"/>
</dbReference>
<evidence type="ECO:0000313" key="6">
    <source>
        <dbReference type="EMBL" id="QAB16852.1"/>
    </source>
</evidence>
<dbReference type="PRINTS" id="PR00039">
    <property type="entry name" value="HTHLYSR"/>
</dbReference>
<accession>A0ABX5QCQ4</accession>
<evidence type="ECO:0000256" key="1">
    <source>
        <dbReference type="ARBA" id="ARBA00009437"/>
    </source>
</evidence>
<dbReference type="Proteomes" id="UP000285768">
    <property type="component" value="Chromosome"/>
</dbReference>
<keyword evidence="3" id="KW-0238">DNA-binding</keyword>
<evidence type="ECO:0000256" key="4">
    <source>
        <dbReference type="ARBA" id="ARBA00023163"/>
    </source>
</evidence>
<sequence length="312" mass="34322">MSNGDFTLKQLGYFLAVARYGSVTAAANAVDLSQSAMSNAIAELERSLGVQLLVRQVARGMFLTAAGELLVAKASRLLEDAEEVSAQVRSSSMLLKGPLRIGCYTSLVSTVLSAVLPGYMRRFPDVEVELREGSEDELLSWLRTGECDLLITYRVDLPADVTFTPIVTLRSYVLVSAEHPITRSSERALRELADTPFIMLDLPPSAEFFHGILNLVGISKSPRIRTRSTDVVRALVAENLGFTILTQPRLGLKDDHLTGRLRAFHLEEEVPTVDVGLARLASHVPTRRATEFQRVLEAVLPEQLTASEELFI</sequence>
<dbReference type="SUPFAM" id="SSF53850">
    <property type="entry name" value="Periplasmic binding protein-like II"/>
    <property type="match status" value="1"/>
</dbReference>
<keyword evidence="2" id="KW-0805">Transcription regulation</keyword>
<dbReference type="InterPro" id="IPR036388">
    <property type="entry name" value="WH-like_DNA-bd_sf"/>
</dbReference>
<dbReference type="Gene3D" id="3.40.190.10">
    <property type="entry name" value="Periplasmic binding protein-like II"/>
    <property type="match status" value="2"/>
</dbReference>
<proteinExistence type="inferred from homology"/>
<dbReference type="Pfam" id="PF00126">
    <property type="entry name" value="HTH_1"/>
    <property type="match status" value="1"/>
</dbReference>
<keyword evidence="7" id="KW-1185">Reference proteome</keyword>
<dbReference type="EMBL" id="CP035037">
    <property type="protein sequence ID" value="QAB16852.1"/>
    <property type="molecule type" value="Genomic_DNA"/>
</dbReference>
<protein>
    <submittedName>
        <fullName evidence="6">LysR family transcriptional regulator</fullName>
    </submittedName>
</protein>
<dbReference type="InterPro" id="IPR050950">
    <property type="entry name" value="HTH-type_LysR_regulators"/>
</dbReference>
<name>A0ABX5QCQ4_9MICO</name>
<evidence type="ECO:0000256" key="3">
    <source>
        <dbReference type="ARBA" id="ARBA00023125"/>
    </source>
</evidence>
<dbReference type="SUPFAM" id="SSF46785">
    <property type="entry name" value="Winged helix' DNA-binding domain"/>
    <property type="match status" value="1"/>
</dbReference>
<gene>
    <name evidence="6" type="ORF">Leucomu_01890</name>
</gene>